<dbReference type="EMBL" id="MWBQ01000025">
    <property type="protein sequence ID" value="OQA60974.1"/>
    <property type="molecule type" value="Genomic_DNA"/>
</dbReference>
<evidence type="ECO:0008006" key="2">
    <source>
        <dbReference type="Google" id="ProtNLM"/>
    </source>
</evidence>
<dbReference type="SUPFAM" id="SSF52266">
    <property type="entry name" value="SGNH hydrolase"/>
    <property type="match status" value="1"/>
</dbReference>
<proteinExistence type="predicted"/>
<protein>
    <recommendedName>
        <fullName evidence="2">SGNH hydrolase-type esterase domain-containing protein</fullName>
    </recommendedName>
</protein>
<reference evidence="1" key="1">
    <citation type="submission" date="2017-02" db="EMBL/GenBank/DDBJ databases">
        <title>Delving into the versatile metabolic prowess of the omnipresent phylum Bacteroidetes.</title>
        <authorList>
            <person name="Nobu M.K."/>
            <person name="Mei R."/>
            <person name="Narihiro T."/>
            <person name="Kuroda K."/>
            <person name="Liu W.-T."/>
        </authorList>
    </citation>
    <scope>NUCLEOTIDE SEQUENCE</scope>
    <source>
        <strain evidence="1">ADurb.Bin276</strain>
    </source>
</reference>
<gene>
    <name evidence="1" type="ORF">BWY41_00367</name>
</gene>
<name>A0A1V5T2X1_9BACT</name>
<dbReference type="Proteomes" id="UP000485569">
    <property type="component" value="Unassembled WGS sequence"/>
</dbReference>
<accession>A0A1V5T2X1</accession>
<evidence type="ECO:0000313" key="1">
    <source>
        <dbReference type="EMBL" id="OQA60974.1"/>
    </source>
</evidence>
<organism evidence="1">
    <name type="scientific">Candidatus Atribacter allofermentans</name>
    <dbReference type="NCBI Taxonomy" id="1852833"/>
    <lineage>
        <taxon>Bacteria</taxon>
        <taxon>Pseudomonadati</taxon>
        <taxon>Atribacterota</taxon>
        <taxon>Atribacteria</taxon>
        <taxon>Atribacterales</taxon>
        <taxon>Atribacteraceae</taxon>
        <taxon>Atribacter</taxon>
    </lineage>
</organism>
<sequence length="274" mass="31958">MRCKDLFVKFLILSLLLFVLFSQPFPHNRDLFNSSAFAQEMNILFLHHSTGQVIWEGGVPDLIDQYNNNHGTSYFIEAQEFPKDYPYGWSNYPYDYWNIWVEHAGEEPFMDEPTLEILTQDYQMIIWKHCFPVSDIEGNSGEADVSSDVKSIENYQLQYLALKEKIYEFPETLFIVWTGAAQVRGATTKENAQRAQKFFKWVKEEWDQPGDNIYIWDFFQLETEGGFYLKNQYAASSDDSHPNYEFAERVAPLLVQRIVDVIEGRGDEGSLTGE</sequence>
<comment type="caution">
    <text evidence="1">The sequence shown here is derived from an EMBL/GenBank/DDBJ whole genome shotgun (WGS) entry which is preliminary data.</text>
</comment>
<dbReference type="AlphaFoldDB" id="A0A1V5T2X1"/>